<keyword evidence="2" id="KW-0472">Membrane</keyword>
<feature type="region of interest" description="Disordered" evidence="1">
    <location>
        <begin position="15"/>
        <end position="44"/>
    </location>
</feature>
<keyword evidence="2" id="KW-1133">Transmembrane helix</keyword>
<comment type="caution">
    <text evidence="3">The sequence shown here is derived from an EMBL/GenBank/DDBJ whole genome shotgun (WGS) entry which is preliminary data.</text>
</comment>
<sequence length="202" mass="20886">MSTTLPMEFDAAALRLGSPSGTPAPAQPERHLRPVPHPAARPAKCSQRSPLAGALIAVGVVLAIFATQLGLSIAISQGAYESRALEVEQRDLGRVERVLSQNVDKLASPQNLAENAAALGMVQNSRPATLRLSDGAVLGALDSETTEASGNLIPNATLESMPVVDAAGLLVPRNSGQAAGAQAEDIDPPVRWTGKLPAPDTH</sequence>
<proteinExistence type="predicted"/>
<keyword evidence="4" id="KW-1185">Reference proteome</keyword>
<evidence type="ECO:0000313" key="4">
    <source>
        <dbReference type="Proteomes" id="UP001501084"/>
    </source>
</evidence>
<dbReference type="EMBL" id="BAAAOP010000005">
    <property type="protein sequence ID" value="GAA2188294.1"/>
    <property type="molecule type" value="Genomic_DNA"/>
</dbReference>
<evidence type="ECO:0000256" key="2">
    <source>
        <dbReference type="SAM" id="Phobius"/>
    </source>
</evidence>
<evidence type="ECO:0000313" key="3">
    <source>
        <dbReference type="EMBL" id="GAA2188294.1"/>
    </source>
</evidence>
<evidence type="ECO:0008006" key="5">
    <source>
        <dbReference type="Google" id="ProtNLM"/>
    </source>
</evidence>
<reference evidence="3 4" key="1">
    <citation type="journal article" date="2019" name="Int. J. Syst. Evol. Microbiol.">
        <title>The Global Catalogue of Microorganisms (GCM) 10K type strain sequencing project: providing services to taxonomists for standard genome sequencing and annotation.</title>
        <authorList>
            <consortium name="The Broad Institute Genomics Platform"/>
            <consortium name="The Broad Institute Genome Sequencing Center for Infectious Disease"/>
            <person name="Wu L."/>
            <person name="Ma J."/>
        </authorList>
    </citation>
    <scope>NUCLEOTIDE SEQUENCE [LARGE SCALE GENOMIC DNA]</scope>
    <source>
        <strain evidence="3 4">JCM 14919</strain>
    </source>
</reference>
<protein>
    <recommendedName>
        <fullName evidence="5">Cell division protein FtsL</fullName>
    </recommendedName>
</protein>
<accession>A0ABN3B7C1</accession>
<name>A0ABN3B7C1_9MICO</name>
<keyword evidence="2" id="KW-0812">Transmembrane</keyword>
<feature type="transmembrane region" description="Helical" evidence="2">
    <location>
        <begin position="51"/>
        <end position="75"/>
    </location>
</feature>
<dbReference type="Proteomes" id="UP001501084">
    <property type="component" value="Unassembled WGS sequence"/>
</dbReference>
<dbReference type="RefSeq" id="WP_346057994.1">
    <property type="nucleotide sequence ID" value="NZ_BAAAOP010000005.1"/>
</dbReference>
<feature type="region of interest" description="Disordered" evidence="1">
    <location>
        <begin position="175"/>
        <end position="202"/>
    </location>
</feature>
<gene>
    <name evidence="3" type="ORF">GCM10009786_16840</name>
</gene>
<evidence type="ECO:0000256" key="1">
    <source>
        <dbReference type="SAM" id="MobiDB-lite"/>
    </source>
</evidence>
<organism evidence="3 4">
    <name type="scientific">Leucobacter alluvii</name>
    <dbReference type="NCBI Taxonomy" id="340321"/>
    <lineage>
        <taxon>Bacteria</taxon>
        <taxon>Bacillati</taxon>
        <taxon>Actinomycetota</taxon>
        <taxon>Actinomycetes</taxon>
        <taxon>Micrococcales</taxon>
        <taxon>Microbacteriaceae</taxon>
        <taxon>Leucobacter</taxon>
    </lineage>
</organism>